<dbReference type="AlphaFoldDB" id="V4LE55"/>
<dbReference type="OMA" id="GEYVEMH"/>
<dbReference type="InterPro" id="IPR026961">
    <property type="entry name" value="PGG_dom"/>
</dbReference>
<evidence type="ECO:0000256" key="4">
    <source>
        <dbReference type="ARBA" id="ARBA00022989"/>
    </source>
</evidence>
<comment type="subcellular location">
    <subcellularLocation>
        <location evidence="1">Membrane</location>
        <topology evidence="1">Multi-pass membrane protein</topology>
    </subcellularLocation>
</comment>
<feature type="transmembrane region" description="Helical" evidence="8">
    <location>
        <begin position="605"/>
        <end position="631"/>
    </location>
</feature>
<evidence type="ECO:0000313" key="11">
    <source>
        <dbReference type="Proteomes" id="UP000030689"/>
    </source>
</evidence>
<evidence type="ECO:0000256" key="6">
    <source>
        <dbReference type="ARBA" id="ARBA00023136"/>
    </source>
</evidence>
<feature type="transmembrane region" description="Helical" evidence="8">
    <location>
        <begin position="569"/>
        <end position="593"/>
    </location>
</feature>
<evidence type="ECO:0000256" key="7">
    <source>
        <dbReference type="PROSITE-ProRule" id="PRU00023"/>
    </source>
</evidence>
<feature type="repeat" description="ANK" evidence="7">
    <location>
        <begin position="150"/>
        <end position="172"/>
    </location>
</feature>
<dbReference type="InterPro" id="IPR002110">
    <property type="entry name" value="Ankyrin_rpt"/>
</dbReference>
<protein>
    <recommendedName>
        <fullName evidence="9">PGG domain-containing protein</fullName>
    </recommendedName>
</protein>
<name>V4LE55_EUTSA</name>
<dbReference type="SUPFAM" id="SSF48403">
    <property type="entry name" value="Ankyrin repeat"/>
    <property type="match status" value="1"/>
</dbReference>
<dbReference type="PROSITE" id="PS50088">
    <property type="entry name" value="ANK_REPEAT"/>
    <property type="match status" value="1"/>
</dbReference>
<proteinExistence type="predicted"/>
<dbReference type="Gramene" id="ESQ38028">
    <property type="protein sequence ID" value="ESQ38028"/>
    <property type="gene ID" value="EUTSA_v10028485mg"/>
</dbReference>
<feature type="domain" description="PGG" evidence="9">
    <location>
        <begin position="521"/>
        <end position="629"/>
    </location>
</feature>
<dbReference type="Gene3D" id="1.25.40.20">
    <property type="entry name" value="Ankyrin repeat-containing domain"/>
    <property type="match status" value="1"/>
</dbReference>
<evidence type="ECO:0000256" key="8">
    <source>
        <dbReference type="SAM" id="Phobius"/>
    </source>
</evidence>
<keyword evidence="2 8" id="KW-0812">Transmembrane</keyword>
<dbReference type="GO" id="GO:0005886">
    <property type="term" value="C:plasma membrane"/>
    <property type="evidence" value="ECO:0007669"/>
    <property type="project" value="TreeGrafter"/>
</dbReference>
<evidence type="ECO:0000256" key="3">
    <source>
        <dbReference type="ARBA" id="ARBA00022737"/>
    </source>
</evidence>
<feature type="transmembrane region" description="Helical" evidence="8">
    <location>
        <begin position="637"/>
        <end position="656"/>
    </location>
</feature>
<evidence type="ECO:0000256" key="1">
    <source>
        <dbReference type="ARBA" id="ARBA00004141"/>
    </source>
</evidence>
<dbReference type="SMART" id="SM00248">
    <property type="entry name" value="ANK"/>
    <property type="match status" value="8"/>
</dbReference>
<dbReference type="EMBL" id="KI517537">
    <property type="protein sequence ID" value="ESQ38028.1"/>
    <property type="molecule type" value="Genomic_DNA"/>
</dbReference>
<accession>V4LE55</accession>
<feature type="transmembrane region" description="Helical" evidence="8">
    <location>
        <begin position="528"/>
        <end position="549"/>
    </location>
</feature>
<dbReference type="Pfam" id="PF13962">
    <property type="entry name" value="PGG"/>
    <property type="match status" value="1"/>
</dbReference>
<evidence type="ECO:0000259" key="9">
    <source>
        <dbReference type="Pfam" id="PF13962"/>
    </source>
</evidence>
<keyword evidence="11" id="KW-1185">Reference proteome</keyword>
<keyword evidence="3" id="KW-0677">Repeat</keyword>
<dbReference type="Pfam" id="PF12796">
    <property type="entry name" value="Ank_2"/>
    <property type="match status" value="2"/>
</dbReference>
<evidence type="ECO:0000313" key="10">
    <source>
        <dbReference type="EMBL" id="ESQ38028.1"/>
    </source>
</evidence>
<keyword evidence="5 7" id="KW-0040">ANK repeat</keyword>
<dbReference type="Proteomes" id="UP000030689">
    <property type="component" value="Unassembled WGS sequence"/>
</dbReference>
<dbReference type="PANTHER" id="PTHR24186">
    <property type="entry name" value="PROTEIN PHOSPHATASE 1 REGULATORY SUBUNIT"/>
    <property type="match status" value="1"/>
</dbReference>
<dbReference type="PANTHER" id="PTHR24186:SF46">
    <property type="entry name" value="PROTEIN ACCELERATED CELL DEATH 6-LIKE"/>
    <property type="match status" value="1"/>
</dbReference>
<sequence>MASSEVRLDGIEAQESVDAYPRKLRGVPIFPISFIIHWIVSTLRSRGFLPAEEGTEGTESEPKFFIKISLYDLFDSPGESVPMTPEIVTAVSAGKKEWMEKLKSDGQPMACLQSDQGDSVLHVAASWGHLELVKSIVSECPCLLLKLDSRDQLPLHVAARAGHKDVVEALIETIEFVSAKISDDEERSILNLYVCKDINGDTPLHLVLKELHNKDRYWSVASSLIHANRCASFLANKDGISPLYLAVEAGEEVLVKAMLRTRDNDRLEGRKFLVHKALKARRTDILDLILDEYPSLEDERDEEGMTCLSFGASIGFSAGVRKLLNRSQKSVYVCNDDGSFPIHCAVDKRHTFVVHMLVKRCPDTIYLLNKQGQNILHIAAKSGKSSLFFLAGLREISIMEKQLMVKQDVDGNTPIHLAAINWRPRTLYWFLCYFGKNHTYMFADQFLTAMSALKSSLVFQLTTTAEEWLNIRNNSGLTALGVVEANTQPNYIFMERVTLMVLSIFHGKSMTKRSDPTASDKNKDYINTLLVVAALVATVTFAAGFTIPGGFNSSDPNLGMATLANDTKLVAFMVFDILAMQSSIVTIATLIWAQLGDPALVQRSLIVALPSLFLALLCMPGAFYFGVLVVFAQVKGLVIFLSISSVIFFFIMLFVLGPHVLLQIPGIPAYFEINMFFLYKTFWNHSLVL</sequence>
<evidence type="ECO:0000256" key="5">
    <source>
        <dbReference type="ARBA" id="ARBA00023043"/>
    </source>
</evidence>
<gene>
    <name evidence="10" type="ORF">EUTSA_v10028485mg</name>
</gene>
<keyword evidence="6 8" id="KW-0472">Membrane</keyword>
<dbReference type="STRING" id="72664.V4LE55"/>
<reference evidence="10 11" key="1">
    <citation type="journal article" date="2013" name="Front. Plant Sci.">
        <title>The Reference Genome of the Halophytic Plant Eutrema salsugineum.</title>
        <authorList>
            <person name="Yang R."/>
            <person name="Jarvis D.E."/>
            <person name="Chen H."/>
            <person name="Beilstein M.A."/>
            <person name="Grimwood J."/>
            <person name="Jenkins J."/>
            <person name="Shu S."/>
            <person name="Prochnik S."/>
            <person name="Xin M."/>
            <person name="Ma C."/>
            <person name="Schmutz J."/>
            <person name="Wing R.A."/>
            <person name="Mitchell-Olds T."/>
            <person name="Schumaker K.S."/>
            <person name="Wang X."/>
        </authorList>
    </citation>
    <scope>NUCLEOTIDE SEQUENCE [LARGE SCALE GENOMIC DNA]</scope>
</reference>
<evidence type="ECO:0000256" key="2">
    <source>
        <dbReference type="ARBA" id="ARBA00022692"/>
    </source>
</evidence>
<organism evidence="10 11">
    <name type="scientific">Eutrema salsugineum</name>
    <name type="common">Saltwater cress</name>
    <name type="synonym">Sisymbrium salsugineum</name>
    <dbReference type="NCBI Taxonomy" id="72664"/>
    <lineage>
        <taxon>Eukaryota</taxon>
        <taxon>Viridiplantae</taxon>
        <taxon>Streptophyta</taxon>
        <taxon>Embryophyta</taxon>
        <taxon>Tracheophyta</taxon>
        <taxon>Spermatophyta</taxon>
        <taxon>Magnoliopsida</taxon>
        <taxon>eudicotyledons</taxon>
        <taxon>Gunneridae</taxon>
        <taxon>Pentapetalae</taxon>
        <taxon>rosids</taxon>
        <taxon>malvids</taxon>
        <taxon>Brassicales</taxon>
        <taxon>Brassicaceae</taxon>
        <taxon>Eutremeae</taxon>
        <taxon>Eutrema</taxon>
    </lineage>
</organism>
<dbReference type="KEGG" id="eus:EUTSA_v10028485mg"/>
<dbReference type="InterPro" id="IPR036770">
    <property type="entry name" value="Ankyrin_rpt-contain_sf"/>
</dbReference>
<dbReference type="PROSITE" id="PS50297">
    <property type="entry name" value="ANK_REP_REGION"/>
    <property type="match status" value="1"/>
</dbReference>
<keyword evidence="4 8" id="KW-1133">Transmembrane helix</keyword>
<dbReference type="eggNOG" id="KOG0504">
    <property type="taxonomic scope" value="Eukaryota"/>
</dbReference>